<dbReference type="Gene3D" id="1.20.5.500">
    <property type="entry name" value="Single helix bin"/>
    <property type="match status" value="1"/>
</dbReference>
<dbReference type="PANTHER" id="PTHR23239:SF137">
    <property type="entry name" value="KERATIN, TYPE I CYTOSKELETAL 10"/>
    <property type="match status" value="1"/>
</dbReference>
<keyword evidence="3 5" id="KW-0175">Coiled coil</keyword>
<dbReference type="SMART" id="SM01391">
    <property type="entry name" value="Filament"/>
    <property type="match status" value="1"/>
</dbReference>
<reference evidence="8" key="1">
    <citation type="submission" date="2025-08" db="UniProtKB">
        <authorList>
            <consortium name="Ensembl"/>
        </authorList>
    </citation>
    <scope>IDENTIFICATION</scope>
</reference>
<dbReference type="PRINTS" id="PR01248">
    <property type="entry name" value="TYPE1KERATIN"/>
</dbReference>
<dbReference type="InterPro" id="IPR039008">
    <property type="entry name" value="IF_rod_dom"/>
</dbReference>
<evidence type="ECO:0000256" key="6">
    <source>
        <dbReference type="SAM" id="MobiDB-lite"/>
    </source>
</evidence>
<evidence type="ECO:0000256" key="2">
    <source>
        <dbReference type="ARBA" id="ARBA00022754"/>
    </source>
</evidence>
<accession>A0A8D0HB15</accession>
<dbReference type="OMA" id="WFVEKSK"/>
<dbReference type="PROSITE" id="PS00226">
    <property type="entry name" value="IF_ROD_1"/>
    <property type="match status" value="1"/>
</dbReference>
<dbReference type="GeneTree" id="ENSGT00940000160849"/>
<dbReference type="GO" id="GO:0005737">
    <property type="term" value="C:cytoplasm"/>
    <property type="evidence" value="ECO:0007669"/>
    <property type="project" value="Ensembl"/>
</dbReference>
<keyword evidence="2 4" id="KW-0403">Intermediate filament</keyword>
<proteinExistence type="inferred from homology"/>
<dbReference type="Gene3D" id="1.20.5.1160">
    <property type="entry name" value="Vasodilator-stimulated phosphoprotein"/>
    <property type="match status" value="1"/>
</dbReference>
<evidence type="ECO:0000256" key="4">
    <source>
        <dbReference type="RuleBase" id="RU000685"/>
    </source>
</evidence>
<dbReference type="Gene3D" id="1.20.5.170">
    <property type="match status" value="1"/>
</dbReference>
<feature type="compositionally biased region" description="Basic and acidic residues" evidence="6">
    <location>
        <begin position="471"/>
        <end position="480"/>
    </location>
</feature>
<dbReference type="SUPFAM" id="SSF64593">
    <property type="entry name" value="Intermediate filament protein, coiled coil region"/>
    <property type="match status" value="2"/>
</dbReference>
<evidence type="ECO:0000259" key="7">
    <source>
        <dbReference type="PROSITE" id="PS51842"/>
    </source>
</evidence>
<dbReference type="GO" id="GO:0045095">
    <property type="term" value="C:keratin filament"/>
    <property type="evidence" value="ECO:0007669"/>
    <property type="project" value="Ensembl"/>
</dbReference>
<feature type="region of interest" description="Disordered" evidence="6">
    <location>
        <begin position="405"/>
        <end position="480"/>
    </location>
</feature>
<dbReference type="InterPro" id="IPR002957">
    <property type="entry name" value="Keratin_I"/>
</dbReference>
<evidence type="ECO:0000313" key="9">
    <source>
        <dbReference type="Proteomes" id="UP000694392"/>
    </source>
</evidence>
<reference evidence="8" key="2">
    <citation type="submission" date="2025-09" db="UniProtKB">
        <authorList>
            <consortium name="Ensembl"/>
        </authorList>
    </citation>
    <scope>IDENTIFICATION</scope>
</reference>
<evidence type="ECO:0000313" key="8">
    <source>
        <dbReference type="Ensembl" id="ENSSPUP00000017945.1"/>
    </source>
</evidence>
<gene>
    <name evidence="8" type="primary">KRT10</name>
</gene>
<dbReference type="PANTHER" id="PTHR23239">
    <property type="entry name" value="INTERMEDIATE FILAMENT"/>
    <property type="match status" value="1"/>
</dbReference>
<dbReference type="GO" id="GO:0001533">
    <property type="term" value="C:cornified envelope"/>
    <property type="evidence" value="ECO:0007669"/>
    <property type="project" value="Ensembl"/>
</dbReference>
<dbReference type="Pfam" id="PF00038">
    <property type="entry name" value="Filament"/>
    <property type="match status" value="1"/>
</dbReference>
<dbReference type="Ensembl" id="ENSSPUT00000019111.1">
    <property type="protein sequence ID" value="ENSSPUP00000017945.1"/>
    <property type="gene ID" value="ENSSPUG00000013830.1"/>
</dbReference>
<dbReference type="FunFam" id="1.20.5.1160:FF:000002">
    <property type="entry name" value="Type I keratin 10"/>
    <property type="match status" value="1"/>
</dbReference>
<dbReference type="GO" id="GO:0051290">
    <property type="term" value="P:protein heterotetramerization"/>
    <property type="evidence" value="ECO:0007669"/>
    <property type="project" value="Ensembl"/>
</dbReference>
<feature type="coiled-coil region" evidence="5">
    <location>
        <begin position="316"/>
        <end position="403"/>
    </location>
</feature>
<dbReference type="Proteomes" id="UP000694392">
    <property type="component" value="Unplaced"/>
</dbReference>
<feature type="coiled-coil region" evidence="5">
    <location>
        <begin position="101"/>
        <end position="135"/>
    </location>
</feature>
<dbReference type="GO" id="GO:0045109">
    <property type="term" value="P:intermediate filament organization"/>
    <property type="evidence" value="ECO:0007669"/>
    <property type="project" value="TreeGrafter"/>
</dbReference>
<dbReference type="PROSITE" id="PS51842">
    <property type="entry name" value="IF_ROD_2"/>
    <property type="match status" value="1"/>
</dbReference>
<feature type="compositionally biased region" description="Low complexity" evidence="6">
    <location>
        <begin position="445"/>
        <end position="470"/>
    </location>
</feature>
<sequence length="480" mass="51166">GGASVPGHTSCPALVSLTPRGLTLLGDVSSGGGTSIKLSSCGAYGLGGGSGAVMCGTGGSWGAGSGWGGTGGGAGSCFYSYSSGVAGSDGGLLSGGEKETMQNLNDRLASYLSKVHALEEANGDLEHKIKEWYEKFGPHTVGGQRDYSKYYAIIEDLRNQITAASVDNASIILQIDNARLAADDFRLKYENEMYLRRSVEADINGLRKVLDELALSKSDLEMQIESLHEEIVYLKKSHEEEIKHLQGTTSGDVNVEINAAPGIDLTTLLNKMRAEYEVLAEHNRKDAETWFNEKSKELNVQINVSAEETSTNKSQITELRRTLQALEIELKSQLAMKQSLEATLAETESRYCTQLSQIQGMISNLEIQVQQIRVDMECQNAEYEQLLDIKIRLENEIETYRRLLDGEGSDSGYGGAAHRSSSSRSSESTSVGSAAGSGLRGTGSGTSSVARGAGSGAESGARGSASASSESRPRDSSRGK</sequence>
<evidence type="ECO:0000256" key="5">
    <source>
        <dbReference type="SAM" id="Coils"/>
    </source>
</evidence>
<dbReference type="GO" id="GO:0030216">
    <property type="term" value="P:keratinocyte differentiation"/>
    <property type="evidence" value="ECO:0007669"/>
    <property type="project" value="Ensembl"/>
</dbReference>
<evidence type="ECO:0000256" key="1">
    <source>
        <dbReference type="ARBA" id="ARBA00022744"/>
    </source>
</evidence>
<dbReference type="InterPro" id="IPR018039">
    <property type="entry name" value="IF_conserved"/>
</dbReference>
<name>A0A8D0HB15_SPHPU</name>
<evidence type="ECO:0000256" key="3">
    <source>
        <dbReference type="ARBA" id="ARBA00023054"/>
    </source>
</evidence>
<comment type="similarity">
    <text evidence="4">Belongs to the intermediate filament family.</text>
</comment>
<dbReference type="FunFam" id="1.20.5.170:FF:000002">
    <property type="entry name" value="Type I keratin KA11"/>
    <property type="match status" value="1"/>
</dbReference>
<feature type="domain" description="IF rod" evidence="7">
    <location>
        <begin position="97"/>
        <end position="411"/>
    </location>
</feature>
<organism evidence="8 9">
    <name type="scientific">Sphenodon punctatus</name>
    <name type="common">Tuatara</name>
    <name type="synonym">Hatteria punctata</name>
    <dbReference type="NCBI Taxonomy" id="8508"/>
    <lineage>
        <taxon>Eukaryota</taxon>
        <taxon>Metazoa</taxon>
        <taxon>Chordata</taxon>
        <taxon>Craniata</taxon>
        <taxon>Vertebrata</taxon>
        <taxon>Euteleostomi</taxon>
        <taxon>Lepidosauria</taxon>
        <taxon>Sphenodontia</taxon>
        <taxon>Sphenodontidae</taxon>
        <taxon>Sphenodon</taxon>
    </lineage>
</organism>
<dbReference type="FunFam" id="1.20.5.500:FF:000001">
    <property type="entry name" value="Type II keratin 23"/>
    <property type="match status" value="1"/>
</dbReference>
<protein>
    <submittedName>
        <fullName evidence="8">Keratin 10</fullName>
    </submittedName>
</protein>
<dbReference type="GO" id="GO:0030280">
    <property type="term" value="F:structural constituent of skin epidermis"/>
    <property type="evidence" value="ECO:0007669"/>
    <property type="project" value="Ensembl"/>
</dbReference>
<keyword evidence="1" id="KW-0416">Keratin</keyword>
<keyword evidence="9" id="KW-1185">Reference proteome</keyword>
<dbReference type="AlphaFoldDB" id="A0A8D0HB15"/>
<feature type="compositionally biased region" description="Low complexity" evidence="6">
    <location>
        <begin position="416"/>
        <end position="437"/>
    </location>
</feature>
<dbReference type="GO" id="GO:0046982">
    <property type="term" value="F:protein heterodimerization activity"/>
    <property type="evidence" value="ECO:0007669"/>
    <property type="project" value="Ensembl"/>
</dbReference>